<organism evidence="1">
    <name type="scientific">Anguilla anguilla</name>
    <name type="common">European freshwater eel</name>
    <name type="synonym">Muraena anguilla</name>
    <dbReference type="NCBI Taxonomy" id="7936"/>
    <lineage>
        <taxon>Eukaryota</taxon>
        <taxon>Metazoa</taxon>
        <taxon>Chordata</taxon>
        <taxon>Craniata</taxon>
        <taxon>Vertebrata</taxon>
        <taxon>Euteleostomi</taxon>
        <taxon>Actinopterygii</taxon>
        <taxon>Neopterygii</taxon>
        <taxon>Teleostei</taxon>
        <taxon>Anguilliformes</taxon>
        <taxon>Anguillidae</taxon>
        <taxon>Anguilla</taxon>
    </lineage>
</organism>
<name>A0A0E9SUS7_ANGAN</name>
<dbReference type="EMBL" id="GBXM01063448">
    <property type="protein sequence ID" value="JAH45129.1"/>
    <property type="molecule type" value="Transcribed_RNA"/>
</dbReference>
<proteinExistence type="predicted"/>
<dbReference type="AlphaFoldDB" id="A0A0E9SUS7"/>
<accession>A0A0E9SUS7</accession>
<evidence type="ECO:0000313" key="1">
    <source>
        <dbReference type="EMBL" id="JAH45129.1"/>
    </source>
</evidence>
<protein>
    <submittedName>
        <fullName evidence="1">Uncharacterized protein</fullName>
    </submittedName>
</protein>
<sequence>MDLYCTLLPTCFSPRLQPFAEPVRTRLWIHGKWNWRSQLGLSDDSAQLL</sequence>
<reference evidence="1" key="2">
    <citation type="journal article" date="2015" name="Fish Shellfish Immunol.">
        <title>Early steps in the European eel (Anguilla anguilla)-Vibrio vulnificus interaction in the gills: Role of the RtxA13 toxin.</title>
        <authorList>
            <person name="Callol A."/>
            <person name="Pajuelo D."/>
            <person name="Ebbesson L."/>
            <person name="Teles M."/>
            <person name="MacKenzie S."/>
            <person name="Amaro C."/>
        </authorList>
    </citation>
    <scope>NUCLEOTIDE SEQUENCE</scope>
</reference>
<reference evidence="1" key="1">
    <citation type="submission" date="2014-11" db="EMBL/GenBank/DDBJ databases">
        <authorList>
            <person name="Amaro Gonzalez C."/>
        </authorList>
    </citation>
    <scope>NUCLEOTIDE SEQUENCE</scope>
</reference>